<dbReference type="Proteomes" id="UP001141253">
    <property type="component" value="Chromosome 1"/>
</dbReference>
<evidence type="ECO:0000313" key="1">
    <source>
        <dbReference type="EMBL" id="KAJ6394597.1"/>
    </source>
</evidence>
<keyword evidence="2" id="KW-1185">Reference proteome</keyword>
<gene>
    <name evidence="1" type="ORF">OIU77_023745</name>
</gene>
<accession>A0ABQ9C4Y8</accession>
<sequence>MFLTMASQLHRKQSLYSAGKFNLIQSSCKKIFLFSLERSLDVSRLFSWTCQYASRMIASFFDLASVYDFHLGGAGLLTSINPCSSTKSSIAAFLIS</sequence>
<protein>
    <submittedName>
        <fullName evidence="1">Uncharacterized protein</fullName>
    </submittedName>
</protein>
<evidence type="ECO:0000313" key="2">
    <source>
        <dbReference type="Proteomes" id="UP001141253"/>
    </source>
</evidence>
<reference evidence="1" key="1">
    <citation type="submission" date="2022-10" db="EMBL/GenBank/DDBJ databases">
        <authorList>
            <person name="Hyden B.L."/>
            <person name="Feng K."/>
            <person name="Yates T."/>
            <person name="Jawdy S."/>
            <person name="Smart L.B."/>
            <person name="Muchero W."/>
        </authorList>
    </citation>
    <scope>NUCLEOTIDE SEQUENCE</scope>
    <source>
        <tissue evidence="1">Shoot tip</tissue>
    </source>
</reference>
<name>A0ABQ9C4Y8_9ROSI</name>
<proteinExistence type="predicted"/>
<comment type="caution">
    <text evidence="1">The sequence shown here is derived from an EMBL/GenBank/DDBJ whole genome shotgun (WGS) entry which is preliminary data.</text>
</comment>
<organism evidence="1 2">
    <name type="scientific">Salix suchowensis</name>
    <dbReference type="NCBI Taxonomy" id="1278906"/>
    <lineage>
        <taxon>Eukaryota</taxon>
        <taxon>Viridiplantae</taxon>
        <taxon>Streptophyta</taxon>
        <taxon>Embryophyta</taxon>
        <taxon>Tracheophyta</taxon>
        <taxon>Spermatophyta</taxon>
        <taxon>Magnoliopsida</taxon>
        <taxon>eudicotyledons</taxon>
        <taxon>Gunneridae</taxon>
        <taxon>Pentapetalae</taxon>
        <taxon>rosids</taxon>
        <taxon>fabids</taxon>
        <taxon>Malpighiales</taxon>
        <taxon>Salicaceae</taxon>
        <taxon>Saliceae</taxon>
        <taxon>Salix</taxon>
    </lineage>
</organism>
<dbReference type="EMBL" id="JAPFFI010000005">
    <property type="protein sequence ID" value="KAJ6394597.1"/>
    <property type="molecule type" value="Genomic_DNA"/>
</dbReference>
<reference evidence="1" key="2">
    <citation type="journal article" date="2023" name="Int. J. Mol. Sci.">
        <title>De Novo Assembly and Annotation of 11 Diverse Shrub Willow (Salix) Genomes Reveals Novel Gene Organization in Sex-Linked Regions.</title>
        <authorList>
            <person name="Hyden B."/>
            <person name="Feng K."/>
            <person name="Yates T.B."/>
            <person name="Jawdy S."/>
            <person name="Cereghino C."/>
            <person name="Smart L.B."/>
            <person name="Muchero W."/>
        </authorList>
    </citation>
    <scope>NUCLEOTIDE SEQUENCE</scope>
    <source>
        <tissue evidence="1">Shoot tip</tissue>
    </source>
</reference>